<evidence type="ECO:0008006" key="4">
    <source>
        <dbReference type="Google" id="ProtNLM"/>
    </source>
</evidence>
<keyword evidence="1" id="KW-0812">Transmembrane</keyword>
<protein>
    <recommendedName>
        <fullName evidence="4">DC1 domain-containing protein</fullName>
    </recommendedName>
</protein>
<evidence type="ECO:0000256" key="1">
    <source>
        <dbReference type="SAM" id="Phobius"/>
    </source>
</evidence>
<keyword evidence="1" id="KW-0472">Membrane</keyword>
<comment type="caution">
    <text evidence="2">The sequence shown here is derived from an EMBL/GenBank/DDBJ whole genome shotgun (WGS) entry which is preliminary data.</text>
</comment>
<keyword evidence="3" id="KW-1185">Reference proteome</keyword>
<reference evidence="2 3" key="1">
    <citation type="journal article" date="2019" name="Genome Biol. Evol.">
        <title>Insights into the evolution of the New World diploid cottons (Gossypium, subgenus Houzingenia) based on genome sequencing.</title>
        <authorList>
            <person name="Grover C.E."/>
            <person name="Arick M.A. 2nd"/>
            <person name="Thrash A."/>
            <person name="Conover J.L."/>
            <person name="Sanders W.S."/>
            <person name="Peterson D.G."/>
            <person name="Frelichowski J.E."/>
            <person name="Scheffler J.A."/>
            <person name="Scheffler B.E."/>
            <person name="Wendel J.F."/>
        </authorList>
    </citation>
    <scope>NUCLEOTIDE SEQUENCE [LARGE SCALE GENOMIC DNA]</scope>
    <source>
        <strain evidence="2">8</strain>
        <tissue evidence="2">Leaf</tissue>
    </source>
</reference>
<dbReference type="AlphaFoldDB" id="A0A7J9DUV8"/>
<proteinExistence type="predicted"/>
<keyword evidence="1" id="KW-1133">Transmembrane helix</keyword>
<name>A0A7J9DUV8_9ROSI</name>
<organism evidence="2 3">
    <name type="scientific">Gossypium trilobum</name>
    <dbReference type="NCBI Taxonomy" id="34281"/>
    <lineage>
        <taxon>Eukaryota</taxon>
        <taxon>Viridiplantae</taxon>
        <taxon>Streptophyta</taxon>
        <taxon>Embryophyta</taxon>
        <taxon>Tracheophyta</taxon>
        <taxon>Spermatophyta</taxon>
        <taxon>Magnoliopsida</taxon>
        <taxon>eudicotyledons</taxon>
        <taxon>Gunneridae</taxon>
        <taxon>Pentapetalae</taxon>
        <taxon>rosids</taxon>
        <taxon>malvids</taxon>
        <taxon>Malvales</taxon>
        <taxon>Malvaceae</taxon>
        <taxon>Malvoideae</taxon>
        <taxon>Gossypium</taxon>
    </lineage>
</organism>
<evidence type="ECO:0000313" key="3">
    <source>
        <dbReference type="Proteomes" id="UP000593568"/>
    </source>
</evidence>
<feature type="transmembrane region" description="Helical" evidence="1">
    <location>
        <begin position="84"/>
        <end position="103"/>
    </location>
</feature>
<accession>A0A7J9DUV8</accession>
<feature type="transmembrane region" description="Helical" evidence="1">
    <location>
        <begin position="148"/>
        <end position="168"/>
    </location>
</feature>
<dbReference type="EMBL" id="JABEZW010000005">
    <property type="protein sequence ID" value="MBA0764519.1"/>
    <property type="molecule type" value="Genomic_DNA"/>
</dbReference>
<dbReference type="Proteomes" id="UP000593568">
    <property type="component" value="Unassembled WGS sequence"/>
</dbReference>
<evidence type="ECO:0000313" key="2">
    <source>
        <dbReference type="EMBL" id="MBA0764519.1"/>
    </source>
</evidence>
<sequence length="183" mass="20435">MLLPTRARHKCDEAKKRSEELILSLHNLGHISKEGDHPQPLTFVKKINYYPECTKCGEPCEEFALECAELECNYLVHWKCVKPYGSVYVFLIVNVVSPIWIWLSNVLDATSLSMITSSLLQIGRTKVSYLKLKCKGSMGKHENVIYKYWAVGSGSPLVYACPALYVLGAANYQRPSASASASS</sequence>
<gene>
    <name evidence="2" type="ORF">Gotri_013867</name>
</gene>